<dbReference type="InterPro" id="IPR017961">
    <property type="entry name" value="DNA_pol_Y-fam_little_finger"/>
</dbReference>
<feature type="domain" description="UmuC" evidence="6">
    <location>
        <begin position="13"/>
        <end position="195"/>
    </location>
</feature>
<dbReference type="Gene3D" id="3.30.70.270">
    <property type="match status" value="1"/>
</dbReference>
<dbReference type="CDD" id="cd03586">
    <property type="entry name" value="PolY_Pol_IV_kappa"/>
    <property type="match status" value="1"/>
</dbReference>
<dbReference type="NCBIfam" id="NF002677">
    <property type="entry name" value="PRK02406.1"/>
    <property type="match status" value="1"/>
</dbReference>
<keyword evidence="4" id="KW-0239">DNA-directed DNA polymerase</keyword>
<name>A0ABT4MTR6_GORRU</name>
<dbReference type="InterPro" id="IPR043502">
    <property type="entry name" value="DNA/RNA_pol_sf"/>
</dbReference>
<dbReference type="Gene3D" id="3.40.1170.60">
    <property type="match status" value="1"/>
</dbReference>
<evidence type="ECO:0000313" key="8">
    <source>
        <dbReference type="Proteomes" id="UP001067235"/>
    </source>
</evidence>
<organism evidence="7 8">
    <name type="scientific">Gordonia rubripertincta</name>
    <name type="common">Rhodococcus corallinus</name>
    <dbReference type="NCBI Taxonomy" id="36822"/>
    <lineage>
        <taxon>Bacteria</taxon>
        <taxon>Bacillati</taxon>
        <taxon>Actinomycetota</taxon>
        <taxon>Actinomycetes</taxon>
        <taxon>Mycobacteriales</taxon>
        <taxon>Gordoniaceae</taxon>
        <taxon>Gordonia</taxon>
    </lineage>
</organism>
<feature type="binding site" evidence="4">
    <location>
        <position position="112"/>
    </location>
    <ligand>
        <name>Mg(2+)</name>
        <dbReference type="ChEBI" id="CHEBI:18420"/>
    </ligand>
</feature>
<dbReference type="PROSITE" id="PS50173">
    <property type="entry name" value="UMUC"/>
    <property type="match status" value="1"/>
</dbReference>
<dbReference type="Pfam" id="PF11798">
    <property type="entry name" value="IMS_HHH"/>
    <property type="match status" value="1"/>
</dbReference>
<feature type="binding site" evidence="4">
    <location>
        <position position="17"/>
    </location>
    <ligand>
        <name>Mg(2+)</name>
        <dbReference type="ChEBI" id="CHEBI:18420"/>
    </ligand>
</feature>
<comment type="catalytic activity">
    <reaction evidence="3 4">
        <text>DNA(n) + a 2'-deoxyribonucleoside 5'-triphosphate = DNA(n+1) + diphosphate</text>
        <dbReference type="Rhea" id="RHEA:22508"/>
        <dbReference type="Rhea" id="RHEA-COMP:17339"/>
        <dbReference type="Rhea" id="RHEA-COMP:17340"/>
        <dbReference type="ChEBI" id="CHEBI:33019"/>
        <dbReference type="ChEBI" id="CHEBI:61560"/>
        <dbReference type="ChEBI" id="CHEBI:173112"/>
        <dbReference type="EC" id="2.7.7.7"/>
    </reaction>
</comment>
<keyword evidence="4" id="KW-0460">Magnesium</keyword>
<accession>A0ABT4MTR6</accession>
<dbReference type="SUPFAM" id="SSF100879">
    <property type="entry name" value="Lesion bypass DNA polymerase (Y-family), little finger domain"/>
    <property type="match status" value="1"/>
</dbReference>
<keyword evidence="4" id="KW-0479">Metal-binding</keyword>
<keyword evidence="8" id="KW-1185">Reference proteome</keyword>
<evidence type="ECO:0000256" key="4">
    <source>
        <dbReference type="HAMAP-Rule" id="MF_01113"/>
    </source>
</evidence>
<dbReference type="Pfam" id="PF00817">
    <property type="entry name" value="IMS"/>
    <property type="match status" value="1"/>
</dbReference>
<feature type="compositionally biased region" description="Acidic residues" evidence="5">
    <location>
        <begin position="367"/>
        <end position="376"/>
    </location>
</feature>
<comment type="similarity">
    <text evidence="1 4">Belongs to the DNA polymerase type-Y family.</text>
</comment>
<comment type="subunit">
    <text evidence="4">Monomer.</text>
</comment>
<dbReference type="PANTHER" id="PTHR11076:SF33">
    <property type="entry name" value="DNA POLYMERASE KAPPA"/>
    <property type="match status" value="1"/>
</dbReference>
<dbReference type="EC" id="2.7.7.7" evidence="4"/>
<dbReference type="InterPro" id="IPR022880">
    <property type="entry name" value="DNApol_IV"/>
</dbReference>
<evidence type="ECO:0000259" key="6">
    <source>
        <dbReference type="PROSITE" id="PS50173"/>
    </source>
</evidence>
<dbReference type="NCBIfam" id="NF002882">
    <property type="entry name" value="PRK03348.1"/>
    <property type="match status" value="1"/>
</dbReference>
<dbReference type="Pfam" id="PF11799">
    <property type="entry name" value="IMS_C"/>
    <property type="match status" value="1"/>
</dbReference>
<keyword evidence="4 7" id="KW-0548">Nucleotidyltransferase</keyword>
<reference evidence="7" key="1">
    <citation type="submission" date="2022-12" db="EMBL/GenBank/DDBJ databases">
        <authorList>
            <person name="Krivoruchko A.V."/>
            <person name="Elkin A."/>
        </authorList>
    </citation>
    <scope>NUCLEOTIDE SEQUENCE</scope>
    <source>
        <strain evidence="7">IEGM 1388</strain>
    </source>
</reference>
<keyword evidence="4" id="KW-0515">Mutator protein</keyword>
<gene>
    <name evidence="4" type="primary">dinB</name>
    <name evidence="7" type="ORF">O4213_03910</name>
</gene>
<evidence type="ECO:0000256" key="3">
    <source>
        <dbReference type="ARBA" id="ARBA00049244"/>
    </source>
</evidence>
<comment type="function">
    <text evidence="2 4">Poorly processive, error-prone DNA polymerase involved in untargeted mutagenesis. Copies undamaged DNA at stalled replication forks, which arise in vivo from mismatched or misaligned primer ends. These misaligned primers can be extended by PolIV. Exhibits no 3'-5' exonuclease (proofreading) activity. May be involved in translesional synthesis, in conjunction with the beta clamp from PolIII.</text>
</comment>
<feature type="site" description="Substrate discrimination" evidence="4">
    <location>
        <position position="22"/>
    </location>
</feature>
<comment type="cofactor">
    <cofactor evidence="4">
        <name>Mg(2+)</name>
        <dbReference type="ChEBI" id="CHEBI:18420"/>
    </cofactor>
    <text evidence="4">Binds 2 magnesium ions per subunit.</text>
</comment>
<dbReference type="InterPro" id="IPR043128">
    <property type="entry name" value="Rev_trsase/Diguanyl_cyclase"/>
</dbReference>
<protein>
    <recommendedName>
        <fullName evidence="4">DNA polymerase IV</fullName>
        <shortName evidence="4">Pol IV</shortName>
        <ecNumber evidence="4">2.7.7.7</ecNumber>
    </recommendedName>
</protein>
<dbReference type="InterPro" id="IPR001126">
    <property type="entry name" value="UmuC"/>
</dbReference>
<dbReference type="Gene3D" id="1.10.150.20">
    <property type="entry name" value="5' to 3' exonuclease, C-terminal subdomain"/>
    <property type="match status" value="1"/>
</dbReference>
<proteinExistence type="inferred from homology"/>
<dbReference type="Gene3D" id="3.30.1490.100">
    <property type="entry name" value="DNA polymerase, Y-family, little finger domain"/>
    <property type="match status" value="1"/>
</dbReference>
<keyword evidence="4" id="KW-0227">DNA damage</keyword>
<feature type="region of interest" description="Disordered" evidence="5">
    <location>
        <begin position="367"/>
        <end position="391"/>
    </location>
</feature>
<keyword evidence="4" id="KW-0963">Cytoplasm</keyword>
<dbReference type="EMBL" id="JAPWIE010000001">
    <property type="protein sequence ID" value="MCZ4549112.1"/>
    <property type="molecule type" value="Genomic_DNA"/>
</dbReference>
<dbReference type="Proteomes" id="UP001067235">
    <property type="component" value="Unassembled WGS sequence"/>
</dbReference>
<dbReference type="InterPro" id="IPR036775">
    <property type="entry name" value="DNA_pol_Y-fam_lit_finger_sf"/>
</dbReference>
<dbReference type="HAMAP" id="MF_01113">
    <property type="entry name" value="DNApol_IV"/>
    <property type="match status" value="1"/>
</dbReference>
<feature type="active site" evidence="4">
    <location>
        <position position="113"/>
    </location>
</feature>
<keyword evidence="4" id="KW-0238">DNA-binding</keyword>
<dbReference type="InterPro" id="IPR050116">
    <property type="entry name" value="DNA_polymerase-Y"/>
</dbReference>
<dbReference type="InterPro" id="IPR024728">
    <property type="entry name" value="PolY_HhH_motif"/>
</dbReference>
<dbReference type="SUPFAM" id="SSF56672">
    <property type="entry name" value="DNA/RNA polymerases"/>
    <property type="match status" value="1"/>
</dbReference>
<keyword evidence="4" id="KW-0235">DNA replication</keyword>
<evidence type="ECO:0000256" key="5">
    <source>
        <dbReference type="SAM" id="MobiDB-lite"/>
    </source>
</evidence>
<dbReference type="GO" id="GO:0003887">
    <property type="term" value="F:DNA-directed DNA polymerase activity"/>
    <property type="evidence" value="ECO:0007669"/>
    <property type="project" value="UniProtKB-EC"/>
</dbReference>
<evidence type="ECO:0000313" key="7">
    <source>
        <dbReference type="EMBL" id="MCZ4549112.1"/>
    </source>
</evidence>
<keyword evidence="4 7" id="KW-0808">Transferase</keyword>
<comment type="caution">
    <text evidence="7">The sequence shown here is derived from an EMBL/GenBank/DDBJ whole genome shotgun (WGS) entry which is preliminary data.</text>
</comment>
<dbReference type="PANTHER" id="PTHR11076">
    <property type="entry name" value="DNA REPAIR POLYMERASE UMUC / TRANSFERASE FAMILY MEMBER"/>
    <property type="match status" value="1"/>
</dbReference>
<sequence>MRQQDGNSSSRWVMHIDMDAFFASVEQLTRPTLRGRPVLVGGLGGRGVVAGCSYEARVFGAHSAMPMHQARRLVGSGAVVLPPRGSVYRAVSVRVFGLIREMVPVIEMLSFDEAFGEPAELAGADADDAREFAERVRKRISDEVGLAASVGFGSGKQIAKIASGMAKPDGVVVVTPAEQREFLARLPVRKLWGIGPVAGERLQRLGIDTIGDLARMSPVEVSSVLGATVGPGLHLLAQGVDDRPVAERASAKQISAESTFAEDITDLVRLRAAVERAAASAHRRLLSDGRGSRTVVVKLKKSDMSVLTRSSTLPAATTELPVLAAAAQRLAIDPQEIGPIRLVGVGYSGLTAVQQFSMFPELDEFEGTESAADESSTEPAFHPGGRNPDADRLRWSTGNDVRHPEHGLGWVQGSGHGRVTVRFETRSSGPGFAKTFALEDPALEEADSLHTLDWPDEFLKAATAEEE</sequence>
<keyword evidence="4" id="KW-0234">DNA repair</keyword>
<evidence type="ECO:0000256" key="1">
    <source>
        <dbReference type="ARBA" id="ARBA00010945"/>
    </source>
</evidence>
<evidence type="ECO:0000256" key="2">
    <source>
        <dbReference type="ARBA" id="ARBA00025589"/>
    </source>
</evidence>
<comment type="subcellular location">
    <subcellularLocation>
        <location evidence="4">Cytoplasm</location>
    </subcellularLocation>
</comment>